<feature type="transmembrane region" description="Helical" evidence="12">
    <location>
        <begin position="58"/>
        <end position="78"/>
    </location>
</feature>
<evidence type="ECO:0000256" key="10">
    <source>
        <dbReference type="PIRNR" id="PIRNR006398"/>
    </source>
</evidence>
<keyword evidence="6 10" id="KW-0653">Protein transport</keyword>
<proteinExistence type="inferred from homology"/>
<evidence type="ECO:0000256" key="3">
    <source>
        <dbReference type="ARBA" id="ARBA00022448"/>
    </source>
</evidence>
<evidence type="ECO:0000256" key="6">
    <source>
        <dbReference type="ARBA" id="ARBA00022927"/>
    </source>
</evidence>
<evidence type="ECO:0000256" key="9">
    <source>
        <dbReference type="ARBA" id="ARBA00023136"/>
    </source>
</evidence>
<evidence type="ECO:0000256" key="12">
    <source>
        <dbReference type="SAM" id="Phobius"/>
    </source>
</evidence>
<reference evidence="13 14" key="1">
    <citation type="submission" date="2021-02" db="EMBL/GenBank/DDBJ databases">
        <title>Variation within the Batrachochytrium salamandrivorans European outbreak.</title>
        <authorList>
            <person name="Kelly M."/>
            <person name="Pasmans F."/>
            <person name="Shea T.P."/>
            <person name="Munoz J.F."/>
            <person name="Carranza S."/>
            <person name="Cuomo C.A."/>
            <person name="Martel A."/>
        </authorList>
    </citation>
    <scope>NUCLEOTIDE SEQUENCE [LARGE SCALE GENOMIC DNA]</scope>
    <source>
        <strain evidence="13 14">AMFP18/2</strain>
    </source>
</reference>
<keyword evidence="9 10" id="KW-0472">Membrane</keyword>
<keyword evidence="14" id="KW-1185">Reference proteome</keyword>
<accession>A0ABQ8FFT7</accession>
<gene>
    <name evidence="13" type="ORF">BASA50_004454</name>
</gene>
<comment type="caution">
    <text evidence="13">The sequence shown here is derived from an EMBL/GenBank/DDBJ whole genome shotgun (WGS) entry which is preliminary data.</text>
</comment>
<evidence type="ECO:0000256" key="8">
    <source>
        <dbReference type="ARBA" id="ARBA00023010"/>
    </source>
</evidence>
<dbReference type="PIRSF" id="PIRSF006398">
    <property type="entry name" value="Sec61_beta_euk"/>
    <property type="match status" value="1"/>
</dbReference>
<dbReference type="EMBL" id="JAFCIX010000143">
    <property type="protein sequence ID" value="KAH6597537.1"/>
    <property type="molecule type" value="Genomic_DNA"/>
</dbReference>
<evidence type="ECO:0000256" key="4">
    <source>
        <dbReference type="ARBA" id="ARBA00022692"/>
    </source>
</evidence>
<dbReference type="PANTHER" id="PTHR13509">
    <property type="entry name" value="SEC61 SUBUNIT BETA"/>
    <property type="match status" value="1"/>
</dbReference>
<dbReference type="InterPro" id="IPR016482">
    <property type="entry name" value="SecG/Sec61-beta/Sbh"/>
</dbReference>
<keyword evidence="7 12" id="KW-1133">Transmembrane helix</keyword>
<evidence type="ECO:0000256" key="7">
    <source>
        <dbReference type="ARBA" id="ARBA00022989"/>
    </source>
</evidence>
<feature type="region of interest" description="Disordered" evidence="11">
    <location>
        <begin position="1"/>
        <end position="43"/>
    </location>
</feature>
<evidence type="ECO:0000256" key="11">
    <source>
        <dbReference type="SAM" id="MobiDB-lite"/>
    </source>
</evidence>
<evidence type="ECO:0000313" key="14">
    <source>
        <dbReference type="Proteomes" id="UP001648503"/>
    </source>
</evidence>
<evidence type="ECO:0000256" key="2">
    <source>
        <dbReference type="ARBA" id="ARBA00006103"/>
    </source>
</evidence>
<protein>
    <recommendedName>
        <fullName evidence="10">Protein transport protein Sec61 subunit beta</fullName>
    </recommendedName>
</protein>
<dbReference type="InterPro" id="IPR030671">
    <property type="entry name" value="Sec61-beta/Sbh"/>
</dbReference>
<keyword evidence="3 10" id="KW-0813">Transport</keyword>
<keyword evidence="4 12" id="KW-0812">Transmembrane</keyword>
<dbReference type="Proteomes" id="UP001648503">
    <property type="component" value="Unassembled WGS sequence"/>
</dbReference>
<name>A0ABQ8FFT7_9FUNG</name>
<dbReference type="Pfam" id="PF03911">
    <property type="entry name" value="Sec61_beta"/>
    <property type="match status" value="1"/>
</dbReference>
<organism evidence="13 14">
    <name type="scientific">Batrachochytrium salamandrivorans</name>
    <dbReference type="NCBI Taxonomy" id="1357716"/>
    <lineage>
        <taxon>Eukaryota</taxon>
        <taxon>Fungi</taxon>
        <taxon>Fungi incertae sedis</taxon>
        <taxon>Chytridiomycota</taxon>
        <taxon>Chytridiomycota incertae sedis</taxon>
        <taxon>Chytridiomycetes</taxon>
        <taxon>Rhizophydiales</taxon>
        <taxon>Rhizophydiales incertae sedis</taxon>
        <taxon>Batrachochytrium</taxon>
    </lineage>
</organism>
<keyword evidence="8 10" id="KW-0811">Translocation</keyword>
<evidence type="ECO:0000256" key="5">
    <source>
        <dbReference type="ARBA" id="ARBA00022824"/>
    </source>
</evidence>
<comment type="subcellular location">
    <subcellularLocation>
        <location evidence="1">Endoplasmic reticulum membrane</location>
        <topology evidence="1">Single-pass membrane protein</topology>
    </subcellularLocation>
</comment>
<evidence type="ECO:0000313" key="13">
    <source>
        <dbReference type="EMBL" id="KAH6597537.1"/>
    </source>
</evidence>
<keyword evidence="5 10" id="KW-0256">Endoplasmic reticulum</keyword>
<evidence type="ECO:0000256" key="1">
    <source>
        <dbReference type="ARBA" id="ARBA00004389"/>
    </source>
</evidence>
<sequence>MADTSNASASPRTAAGIRRRLASQKATNSAASSRPPTQPGSMLRIYMDDSPGIKVDPVVVLVGSLTFIGSVFILHIVGKYLRGI</sequence>
<comment type="function">
    <text evidence="10">Necessary for protein translocation in the endoplasmic reticulum.</text>
</comment>
<feature type="compositionally biased region" description="Polar residues" evidence="11">
    <location>
        <begin position="24"/>
        <end position="35"/>
    </location>
</feature>
<feature type="compositionally biased region" description="Polar residues" evidence="11">
    <location>
        <begin position="1"/>
        <end position="11"/>
    </location>
</feature>
<comment type="similarity">
    <text evidence="2 10">Belongs to the SEC61-beta family.</text>
</comment>